<dbReference type="EMBL" id="VDMD01000007">
    <property type="protein sequence ID" value="TRM64549.1"/>
    <property type="molecule type" value="Genomic_DNA"/>
</dbReference>
<keyword evidence="4" id="KW-1185">Reference proteome</keyword>
<dbReference type="PANTHER" id="PTHR36223">
    <property type="entry name" value="BETA-LACTAMASE-TYPE TRANSPEPTIDASE FOLD DOMAIN CONTAINING PROTEIN"/>
    <property type="match status" value="1"/>
</dbReference>
<dbReference type="AlphaFoldDB" id="A0A550CID0"/>
<comment type="caution">
    <text evidence="3">The sequence shown here is derived from an EMBL/GenBank/DDBJ whole genome shotgun (WGS) entry which is preliminary data.</text>
</comment>
<evidence type="ECO:0000313" key="4">
    <source>
        <dbReference type="Proteomes" id="UP000320762"/>
    </source>
</evidence>
<dbReference type="STRING" id="97359.A0A550CID0"/>
<sequence length="303" mass="34179">MKIERIECWIEVDDEALDEYGTETSDDGKKCSTWIPSEEGQIFSIFWRDPKRTRCTSGDVDIDGVELGTVVLEPRPIRINDVACYDCVYISPTQGRDLRFGALKLTDDDACTERDQQRVGEVSVTIWRSRVIGRNPYGGVSIDQPQMVHEKTKKGLAHTVIFGEVEELEEAAYGVDTEAIDDEPFATFTFRYRSLDLLRANGIAALPTAATPEAHASSASASGTPSRKRRASTELTPKLEDVDVKDEVIDFEGIEEAEERVRRIEDELRQARFDMHRRRGNKRIKLEDVLPIVPGEVIDLTED</sequence>
<dbReference type="Proteomes" id="UP000320762">
    <property type="component" value="Unassembled WGS sequence"/>
</dbReference>
<dbReference type="Pfam" id="PF25534">
    <property type="entry name" value="DUF7918"/>
    <property type="match status" value="1"/>
</dbReference>
<name>A0A550CID0_9AGAR</name>
<dbReference type="PANTHER" id="PTHR36223:SF1">
    <property type="entry name" value="TRANSCRIPTION ELONGATION FACTOR EAF N-TERMINAL DOMAIN-CONTAINING PROTEIN"/>
    <property type="match status" value="1"/>
</dbReference>
<dbReference type="OrthoDB" id="3364132at2759"/>
<protein>
    <recommendedName>
        <fullName evidence="2">DUF7918 domain-containing protein</fullName>
    </recommendedName>
</protein>
<evidence type="ECO:0000256" key="1">
    <source>
        <dbReference type="SAM" id="MobiDB-lite"/>
    </source>
</evidence>
<organism evidence="3 4">
    <name type="scientific">Schizophyllum amplum</name>
    <dbReference type="NCBI Taxonomy" id="97359"/>
    <lineage>
        <taxon>Eukaryota</taxon>
        <taxon>Fungi</taxon>
        <taxon>Dikarya</taxon>
        <taxon>Basidiomycota</taxon>
        <taxon>Agaricomycotina</taxon>
        <taxon>Agaricomycetes</taxon>
        <taxon>Agaricomycetidae</taxon>
        <taxon>Agaricales</taxon>
        <taxon>Schizophyllaceae</taxon>
        <taxon>Schizophyllum</taxon>
    </lineage>
</organism>
<gene>
    <name evidence="3" type="ORF">BD626DRAFT_492184</name>
</gene>
<accession>A0A550CID0</accession>
<proteinExistence type="predicted"/>
<evidence type="ECO:0000313" key="3">
    <source>
        <dbReference type="EMBL" id="TRM64549.1"/>
    </source>
</evidence>
<dbReference type="InterPro" id="IPR057678">
    <property type="entry name" value="DUF7918"/>
</dbReference>
<feature type="region of interest" description="Disordered" evidence="1">
    <location>
        <begin position="210"/>
        <end position="237"/>
    </location>
</feature>
<evidence type="ECO:0000259" key="2">
    <source>
        <dbReference type="Pfam" id="PF25534"/>
    </source>
</evidence>
<reference evidence="3 4" key="1">
    <citation type="journal article" date="2019" name="New Phytol.">
        <title>Comparative genomics reveals unique wood-decay strategies and fruiting body development in the Schizophyllaceae.</title>
        <authorList>
            <person name="Almasi E."/>
            <person name="Sahu N."/>
            <person name="Krizsan K."/>
            <person name="Balint B."/>
            <person name="Kovacs G.M."/>
            <person name="Kiss B."/>
            <person name="Cseklye J."/>
            <person name="Drula E."/>
            <person name="Henrissat B."/>
            <person name="Nagy I."/>
            <person name="Chovatia M."/>
            <person name="Adam C."/>
            <person name="LaButti K."/>
            <person name="Lipzen A."/>
            <person name="Riley R."/>
            <person name="Grigoriev I.V."/>
            <person name="Nagy L.G."/>
        </authorList>
    </citation>
    <scope>NUCLEOTIDE SEQUENCE [LARGE SCALE GENOMIC DNA]</scope>
    <source>
        <strain evidence="3 4">NL-1724</strain>
    </source>
</reference>
<feature type="domain" description="DUF7918" evidence="2">
    <location>
        <begin position="6"/>
        <end position="203"/>
    </location>
</feature>